<proteinExistence type="predicted"/>
<evidence type="ECO:0000313" key="3">
    <source>
        <dbReference type="EMBL" id="MDX5955762.1"/>
    </source>
</evidence>
<dbReference type="EMBL" id="JAWXYC010000006">
    <property type="protein sequence ID" value="MDX5955762.1"/>
    <property type="molecule type" value="Genomic_DNA"/>
</dbReference>
<keyword evidence="4" id="KW-0489">Methyltransferase</keyword>
<keyword evidence="6" id="KW-1185">Reference proteome</keyword>
<dbReference type="AlphaFoldDB" id="A0A4D8QZC5"/>
<feature type="domain" description="Methyltransferase" evidence="2">
    <location>
        <begin position="91"/>
        <end position="183"/>
    </location>
</feature>
<dbReference type="Pfam" id="PF13649">
    <property type="entry name" value="Methyltransf_25"/>
    <property type="match status" value="1"/>
</dbReference>
<dbReference type="EC" id="2.1.-.-" evidence="3"/>
<protein>
    <submittedName>
        <fullName evidence="4">Class I SAM-dependent methyltransferase</fullName>
        <ecNumber evidence="3">2.1.-.-</ecNumber>
    </submittedName>
</protein>
<reference evidence="3 6" key="2">
    <citation type="submission" date="2023-11" db="EMBL/GenBank/DDBJ databases">
        <title>MicrobeMod: A computational toolkit for identifying prokaryotic methylation and restriction-modification with nanopore sequencing.</title>
        <authorList>
            <person name="Crits-Christoph A."/>
            <person name="Kang S.C."/>
            <person name="Lee H."/>
            <person name="Ostrov N."/>
        </authorList>
    </citation>
    <scope>NUCLEOTIDE SEQUENCE [LARGE SCALE GENOMIC DNA]</scope>
    <source>
        <strain evidence="3 6">ATCC 29145</strain>
    </source>
</reference>
<geneLocation type="plasmid" evidence="4 5">
    <name>p5</name>
</geneLocation>
<dbReference type="PANTHER" id="PTHR43861">
    <property type="entry name" value="TRANS-ACONITATE 2-METHYLTRANSFERASE-RELATED"/>
    <property type="match status" value="1"/>
</dbReference>
<evidence type="ECO:0000259" key="2">
    <source>
        <dbReference type="Pfam" id="PF13649"/>
    </source>
</evidence>
<accession>A0A4D8QZC5</accession>
<dbReference type="GO" id="GO:0008168">
    <property type="term" value="F:methyltransferase activity"/>
    <property type="evidence" value="ECO:0007669"/>
    <property type="project" value="UniProtKB-KW"/>
</dbReference>
<dbReference type="Proteomes" id="UP000298774">
    <property type="component" value="Plasmid p5"/>
</dbReference>
<dbReference type="InterPro" id="IPR029063">
    <property type="entry name" value="SAM-dependent_MTases_sf"/>
</dbReference>
<keyword evidence="4" id="KW-0614">Plasmid</keyword>
<evidence type="ECO:0000313" key="4">
    <source>
        <dbReference type="EMBL" id="QCO13716.1"/>
    </source>
</evidence>
<organism evidence="4 5">
    <name type="scientific">Azospirillum brasilense</name>
    <dbReference type="NCBI Taxonomy" id="192"/>
    <lineage>
        <taxon>Bacteria</taxon>
        <taxon>Pseudomonadati</taxon>
        <taxon>Pseudomonadota</taxon>
        <taxon>Alphaproteobacteria</taxon>
        <taxon>Rhodospirillales</taxon>
        <taxon>Azospirillaceae</taxon>
        <taxon>Azospirillum</taxon>
    </lineage>
</organism>
<evidence type="ECO:0000313" key="6">
    <source>
        <dbReference type="Proteomes" id="UP001277471"/>
    </source>
</evidence>
<dbReference type="CDD" id="cd02440">
    <property type="entry name" value="AdoMet_MTases"/>
    <property type="match status" value="1"/>
</dbReference>
<evidence type="ECO:0000256" key="1">
    <source>
        <dbReference type="ARBA" id="ARBA00022679"/>
    </source>
</evidence>
<dbReference type="EMBL" id="CP032344">
    <property type="protein sequence ID" value="QCO13716.1"/>
    <property type="molecule type" value="Genomic_DNA"/>
</dbReference>
<dbReference type="Gene3D" id="3.40.50.150">
    <property type="entry name" value="Vaccinia Virus protein VP39"/>
    <property type="match status" value="1"/>
</dbReference>
<dbReference type="SUPFAM" id="SSF53335">
    <property type="entry name" value="S-adenosyl-L-methionine-dependent methyltransferases"/>
    <property type="match status" value="1"/>
</dbReference>
<reference evidence="4 5" key="1">
    <citation type="submission" date="2018-09" db="EMBL/GenBank/DDBJ databases">
        <title>Whole genome based analysis of evolution and adaptive divergence in Indian and Brazilian strains of Azospirillum brasilense.</title>
        <authorList>
            <person name="Singh C."/>
            <person name="Tripathi A.K."/>
        </authorList>
    </citation>
    <scope>NUCLEOTIDE SEQUENCE [LARGE SCALE GENOMIC DNA]</scope>
    <source>
        <strain evidence="4 5">MTCC4038</strain>
        <plasmid evidence="4 5">p5</plasmid>
    </source>
</reference>
<name>A0A4D8QZC5_AZOBR</name>
<dbReference type="InterPro" id="IPR041698">
    <property type="entry name" value="Methyltransf_25"/>
</dbReference>
<dbReference type="RefSeq" id="WP_079285533.1">
    <property type="nucleotide sequence ID" value="NZ_CP012919.1"/>
</dbReference>
<dbReference type="Proteomes" id="UP001277471">
    <property type="component" value="Unassembled WGS sequence"/>
</dbReference>
<dbReference type="GO" id="GO:0032259">
    <property type="term" value="P:methylation"/>
    <property type="evidence" value="ECO:0007669"/>
    <property type="project" value="UniProtKB-KW"/>
</dbReference>
<gene>
    <name evidence="4" type="ORF">D3868_32415</name>
    <name evidence="3" type="ORF">SIM66_31820</name>
</gene>
<keyword evidence="1 4" id="KW-0808">Transferase</keyword>
<sequence>MDSNTKVSVELFHQKVNQLTDDQWKLFLTRSVSEHVVEDVVMPTFPPESFQSSIHGHSGVTSINEAFNFFLEVKNVANRVGSPFSPSRYLLDFGCGWGRIGRMFMKDIQPSRIYAVEPESANTIEARKNNYYTNIIQSEYEPPLVFGNGIFDYVVAWSVFSHLDEYLLRKWLEEFRRVLKPGGLVAITSQGRSFFDYVAQLKEIKERGEPLGHAWHETLVRHFVDLPSMKKQYDDGNFIHVQSHGSGNHYGEAFIPLGFAQRIAQEMKMELVEFMESGTKLPQSLIVLRAL</sequence>
<evidence type="ECO:0000313" key="5">
    <source>
        <dbReference type="Proteomes" id="UP000298774"/>
    </source>
</evidence>